<reference evidence="1" key="2">
    <citation type="journal article" date="2022" name="New Phytol.">
        <title>Evolutionary transition to the ectomycorrhizal habit in the genomes of a hyperdiverse lineage of mushroom-forming fungi.</title>
        <authorList>
            <person name="Looney B."/>
            <person name="Miyauchi S."/>
            <person name="Morin E."/>
            <person name="Drula E."/>
            <person name="Courty P.E."/>
            <person name="Kohler A."/>
            <person name="Kuo A."/>
            <person name="LaButti K."/>
            <person name="Pangilinan J."/>
            <person name="Lipzen A."/>
            <person name="Riley R."/>
            <person name="Andreopoulos W."/>
            <person name="He G."/>
            <person name="Johnson J."/>
            <person name="Nolan M."/>
            <person name="Tritt A."/>
            <person name="Barry K.W."/>
            <person name="Grigoriev I.V."/>
            <person name="Nagy L.G."/>
            <person name="Hibbett D."/>
            <person name="Henrissat B."/>
            <person name="Matheny P.B."/>
            <person name="Labbe J."/>
            <person name="Martin F.M."/>
        </authorList>
    </citation>
    <scope>NUCLEOTIDE SEQUENCE</scope>
    <source>
        <strain evidence="1">EC-137</strain>
    </source>
</reference>
<reference evidence="1" key="1">
    <citation type="submission" date="2021-02" db="EMBL/GenBank/DDBJ databases">
        <authorList>
            <consortium name="DOE Joint Genome Institute"/>
            <person name="Ahrendt S."/>
            <person name="Looney B.P."/>
            <person name="Miyauchi S."/>
            <person name="Morin E."/>
            <person name="Drula E."/>
            <person name="Courty P.E."/>
            <person name="Chicoki N."/>
            <person name="Fauchery L."/>
            <person name="Kohler A."/>
            <person name="Kuo A."/>
            <person name="Labutti K."/>
            <person name="Pangilinan J."/>
            <person name="Lipzen A."/>
            <person name="Riley R."/>
            <person name="Andreopoulos W."/>
            <person name="He G."/>
            <person name="Johnson J."/>
            <person name="Barry K.W."/>
            <person name="Grigoriev I.V."/>
            <person name="Nagy L."/>
            <person name="Hibbett D."/>
            <person name="Henrissat B."/>
            <person name="Matheny P.B."/>
            <person name="Labbe J."/>
            <person name="Martin F."/>
        </authorList>
    </citation>
    <scope>NUCLEOTIDE SEQUENCE</scope>
    <source>
        <strain evidence="1">EC-137</strain>
    </source>
</reference>
<evidence type="ECO:0000313" key="2">
    <source>
        <dbReference type="Proteomes" id="UP000814128"/>
    </source>
</evidence>
<dbReference type="EMBL" id="MU273503">
    <property type="protein sequence ID" value="KAI0034271.1"/>
    <property type="molecule type" value="Genomic_DNA"/>
</dbReference>
<evidence type="ECO:0000313" key="1">
    <source>
        <dbReference type="EMBL" id="KAI0034271.1"/>
    </source>
</evidence>
<protein>
    <submittedName>
        <fullName evidence="1">Secretory pathway protein Sec39-domain-containing protein</fullName>
    </submittedName>
</protein>
<name>A0ACB8QQW4_9AGAM</name>
<accession>A0ACB8QQW4</accession>
<gene>
    <name evidence="1" type="ORF">K488DRAFT_45889</name>
</gene>
<organism evidence="1 2">
    <name type="scientific">Vararia minispora EC-137</name>
    <dbReference type="NCBI Taxonomy" id="1314806"/>
    <lineage>
        <taxon>Eukaryota</taxon>
        <taxon>Fungi</taxon>
        <taxon>Dikarya</taxon>
        <taxon>Basidiomycota</taxon>
        <taxon>Agaricomycotina</taxon>
        <taxon>Agaricomycetes</taxon>
        <taxon>Russulales</taxon>
        <taxon>Lachnocladiaceae</taxon>
        <taxon>Vararia</taxon>
    </lineage>
</organism>
<keyword evidence="2" id="KW-1185">Reference proteome</keyword>
<proteinExistence type="predicted"/>
<sequence>MASDSVDLCARWAQTLDQDLTLGDIKKTLAPVEDDLWVVAACHDRLLNNVDVHRGLLDEGLKRSEPAKNRVLNLSFPSSDTVSDLPSTTGDSDDILVSYFKDEPVDAQILCLRALLLSRLDRLNTFVEITRALENGTLTQENGEGEWEDDPWGEEDGDIREEEAESSPPFELSRFVIDDLLALALIAASVASFPTLRILLKRHPTELWPHHFAILDHIPEHVHPSEYRDLLPVSEDPEITSQPWRAERDQLSQISSSLLTNGSDSGQLSSWYIRRVDRILEETGMADIALALIQHGASQGVPGLDELGEELSLMSRMVYRADEFDDDDDISLNLWRSMEPDAVVRAYLRHSTPETIVAGIRKLVLPYLFVLEARSERSGHPDRSIASRLLNDYILTAPLGLVAAVFEASKPTLPTARRLIRDDEEMVRLALACLYGNQSLSEWSTMSRIFECLPAWDVSEDTDNFDEGDTTVASLGAFVAPTTTRPQCSPQDLLIFFQPLHATSLSRILDILDVHLESGEILSRWNAPAPLRWLLQSMHDHAQQKSRATRMSRRHGGSEDHLDSLAEWEWLLEDMLKLTGTNDAGVPSAFGSLSRDEVIAIFFGGLLSTGKFAIAKSLLHSKKSPLGLKDETIEDICLAASREFYDNAGSGNYHFGDMKLAYDCLSVPSPSNRVQEERDFIEATSRITSFNVLSRPGMPITPIEIRLTKDRLSLVSRVLSSTSDAYKYPEVILDLVAKLGLRSDAAATVKALAMLADTALQSEDFTRAHDTAAQMVNTVLRLRAANDPAADEASEVCWVACFQLGRHPEFDDGPKKAALLGRALQLCPPEKLSDVLTAWRRLEADVLAQQKLARKTRGPGDRTTRPKREQPASLAARFKGIARSVGSVPSSPDPATIAQTFSRVAATFPFSIGGGVGRPRSVASVASDDSGSGVGRERERDGREERGAWTKLDHASEEVSSQASRALQKGIGWLIGADDE</sequence>
<dbReference type="Proteomes" id="UP000814128">
    <property type="component" value="Unassembled WGS sequence"/>
</dbReference>
<comment type="caution">
    <text evidence="1">The sequence shown here is derived from an EMBL/GenBank/DDBJ whole genome shotgun (WGS) entry which is preliminary data.</text>
</comment>